<feature type="domain" description="Fibronectin type-III" evidence="5">
    <location>
        <begin position="2876"/>
        <end position="2968"/>
    </location>
</feature>
<feature type="region of interest" description="Disordered" evidence="3">
    <location>
        <begin position="997"/>
        <end position="1020"/>
    </location>
</feature>
<feature type="region of interest" description="Disordered" evidence="3">
    <location>
        <begin position="3887"/>
        <end position="3955"/>
    </location>
</feature>
<dbReference type="GO" id="GO:0003677">
    <property type="term" value="F:DNA binding"/>
    <property type="evidence" value="ECO:0007669"/>
    <property type="project" value="InterPro"/>
</dbReference>
<dbReference type="FunFam" id="2.60.40.10:FF:000028">
    <property type="entry name" value="Neuronal cell adhesion molecule"/>
    <property type="match status" value="1"/>
</dbReference>
<dbReference type="SUPFAM" id="SSF46689">
    <property type="entry name" value="Homeodomain-like"/>
    <property type="match status" value="1"/>
</dbReference>
<sequence length="4093" mass="461605">MAPTSAGLFSVLRLNKFPNNFHLKIFIFLLALFTTLNCSVNVAKFNARLSLFSSDFETLQQRHKRATTESLLTVEWEGIQSGDHPDSSIRGFIVEYKAEGENQWNVHSGIIPYKGPNHQYRVQIPKLPTGISYFVRIKVLGSKGEVLVETPEIRAKNEIVSIHCEPEEITSPNNIKIKEQSKFSIAITWQPPECGSIGEYQLELKGLNLQSFDVHRQTVSQPQASISGLISGTEYSLRIRAIDRARIVGPWSEELITVSTKGELPEQLSDAQLEYISDKEVRISWTPLDHPRLQHYEIVLTEIINNSKQKNTKQHKEEEDDGEKVERTRVAPAQTNVYFGDLKPDTEYKIGVLAYIDHEPVRLQRLTLRTNVEHPISSQKPMVLQLESGEYEVHWKPQPELQYSQYILEYKLGNETKWYLLTKKEETNQQQQQSYSIKTTKLDDAISVRLLFIGEKEEKKKPILIAKTEESLVGHKSIGNSCERVASGEPKFLEEKEGEEEVKKKNDKIVIIPETIKFKWEQVKCEGHIEGWEYMIWPAEDGHQPLEGSVPEFTSHPQVLLQGLEPSTEYRFKVRHRLPHGGHGPWSPTASGRTKISKKGEEEKEEGGETSENIYRLRIALVPPRSFLVWTPLPEHAKRINRFKVSHKPTAPTLADGVTVEGPTEQFVACPPGISQPGVDFCLDLRGLELGRQYSAEIFYQLDGPTGKWSKKGAPLFFILVDEDVNKEEKGQQQQLNIGQISIEQLEGKPKSIVHWTADGPMLDQIRAYQVEIRGGPQQIWRPISGYVAAVRPGQKQFRVEIDSALLAGQAEIRLKALGSDGKPVVESLPLGTGKPCEPITQSPKDVILTNERSSYLIIRWTFPQPKDSKEIERCHFHFLVGGILNGAALQRTVDGNLRELKLEIEEKIKGRLLSPQNIRLSVHAVNRLGAGPASIPVSVVGGGGGGVEHMATLPEKTPSLSANNQNQHKRFRRKICDPRTDFWCREESFNVNDGLPQEKALISPPTVSTSPEGSLQVKWRSKGPGRGVFGYRVLYRYPGGGWNPYGQIVPYTGDDEDYNLALTGLSPGVPYELKIQTLDRNSYVLFTSQDVRSSSTCLPPTQPPSQLAIDAPDARHVRVTWVPVVQSAWKCSEAKVELQIDEPRGKPPVFLDARQSSHTIRARTTNEAGHSPWSSSVSVSTLSSAQSLAEPIDGPFVSLVHGMPRLSWKGRDGSTTDPELVDHFIIEWRTRTEQRWNQLPQRIQFTGWQRPYNVELDQLPAGHLYEVRIRALDHNLGTAFLSGTVTVQAQAQCRPPHLSPRNLEITPLGPNQLRLSWHPLPETEWNCDQLWYVVKYSSNPERILTVPADKVEHIFSSEPNTRWTVRLRATNQAGSSPWGPEQTLVTRQGAPGHVLNMQLTPLSPNEIKVRWSPPTVQRGTIVGYDISYRLKHRLACPEEEPRDVSRDFVTIYNHKDTEYILTGLLPNSLYEVKVQARTTQLGPEETREGATFQQPPSAPPLNLQLTYALERSLSFQWEPVECSQRHGQIIAYEYEIVGQDDWAKLERQIANISQQRVTIDGLTPYTKYVFRVRAYNGVGGGPATENLDVMTAKANAPLPPQDLVVTQEGVSWFTVSWLPPYPPYGPHDRYKLQYQHLSSSPNDWKSIEVDSRSRELECPVPGPRLCYNITGLDQGQQYRVKVAAHIEGGNYGPFSQIVIANTLRVVPGAPASIDLIAKTDHSLHVGWKPPYDQLGQITEYRLSWQSLAHPNARSQSTMVDHPKMDHLIDGLEPETYYNISLSAGTPHGFGPEIWAQFRTDSFRTPSVLQAPILTPEGAHTIHVEWTGVVDTQNRVAGYIVESRTSDAPQWIESSSVTLKNRVAGYIVESRTSDAPQWIESSSVVPHEPGRRQYKTRLDGLEPDTLYFVRIKVVDNRQRVSEASPEAHARTGCAPPTSPPTSVALHGSSDWRQVRVSWQPPNKQSWLCSTISYELEYHNGSVPSRLVDVPSGYTDHSLPSGPGTAWRVRVRTKNPAGVSPWSPEVELRTGGRPPGEVTDLRADATGPDSVSSTWSPPESDDEITGYTLVYTLKSIGECGPSSASRPITRETTEPNLDLQGLLPDSTYDITVTAHTATQEGKRSKVVTVRTEEAPPTGHPKNLRVTSVTSTRAELLWNEIECELRHGRIIGYEYELDDTSGESQNISEQSTARRVSLDGLIPFTEYRARVRGKNSKGEGPFSEYVAFRTLPSAPPPPTDLRIEEQLAHALEISFLPPHPPNGILDQYRIRWTPHKKFNYRDQKVPAYQLECSTPQMRGRLCYRITGLEPEQEYEIQAAAHTEHGDWGEWSEPLITPTGIQIIPVLEAPLELDFVHSTSIGVRWRGLEEKDAEHIVGYILEYKSEDDTDWTEWNGVVRHRSRQPEYKATVKGLIESTEYFFRLRVVGKGDKRGGPGPELKAITKCGKPEQPPGNVRIEPVDFQQVKIVWEPPDETTWKCDEVKLTLQYTNASGQQRTMTFPPDGPKEVLFDSVPGTRWEAKMRTETVEPGEEPKHSGWSNRAVLVTKAPPSEIFLKTNALGPTQGEAFWGLPAEYADWPWGVDLQYRLLQLGGCKKLDKSMTQPVVLENVQDKHVLLDNLYPGSEYEVTVTLRQPPGYDRRIPPKKAVQRFKTEDQPPTGAPHKLRVESRQDTKLGFGWEPPECLEQNGEISQYEYELVGLEDWNQGTREGVSPRTRADIGELQPGSLYRFRVRAFTSAGPGPWSEPIDARTTGSEIGPPRDLTALKTADTFVELAWLPPHPETSTITAYRVRYGPSADTSRTQEIILRGDELTCSGYEGSSAILTTGDRLCTTVTGLKQLSTYRFAVQAQASSGNWGPFTPDIFATTSSPIVGELYEGGNIKLLSAGHDNLKIKWTPPGILAPTIDRYELLIAMAAPLETAKRYDTPGSQTDYHFKGLNPITLYNITVRGLQDNKSKWTISGTFATTDKTEPTELDWLGPPTDLRLIEKSDTMLHVTWTPPDIFEPEYRDLLTHYRVTIAPVDEYTMKMGPRKNYTVMVPGNSIKFTELQPETIYNITVQGGTDVGYGQMIWGAWATLPTGKTWILRLKDRTPNTLTVEWEPIWGFSHRGYILTAKSLHSIYPHVRVGGVKSFDVSPTATEFTITGLEPASTYNVTLTLKDQMDGAWGVYSTLPPGWYLPRNLKHCDQTPFATSLSWEPVEANMASEYQVRYIHLHSSRTLWKEEEAKFSKYLLCPKDPCGRHCYLVFNLDHNPDDYAFMVRAKVDGIWNNWKLAGLDGIWNNWKLAGRPTIADQPDVKERCCIVPPPYKVESIGHDGTHWDVPIAPSPTDHNITRYYVVVDERDPPGDTNWTMLTDKVTAHRLHIPYYVTASYSTQTLESHTNVRIGNGSVIGGYLNYPLQKGKTYHYEIFSYTTTSINPNQQISFPTDQNKNTNPSNDDSENNKANNNLNKRVQLTHVHLRKAKLIFFYQRYPNCSVLEGYFPDVQFNEHNTAQIVVTSESKIYKQINQHFNKNNVFKLVILFDIILLLIIIVIYMKTKAKEIKEAAREDENCLLVEDNHEDRIYTKWMMHGDQPVIARQRPEAFLAAGWPWWWLLLLLLLLLLLCLLLSVLLFWLLKKCGKKHYRNGQHEPLIKEKYERYEHTRGNFEDGYSQGYRAGRGGRRVEEDWRGRDEAFREGYAKGLRDTGDRGMSTSMANLAQRPTQRLGYSSGYMQGFRDGSSGVFGDRITESLLKRLEEQYPDNEEFRTGYIDGFKDGVGGGRFEDSRRIQQSLTELTERLTTIEKTVEKGDEIHSTKIYHVYNQSPEMLAQGQQLVSELEELASGSKRSTLRRHYTPGDYLRYDEASGEYNSLGRSRRSMSATALGRGGGDAYAVLYDRERHHSGSIEGQDISATAGRSATTTNAARYGQYRSRSELAGMGGTSPPRRYASQTLLDGARPGPTTGPTAATTAHSRRDALYELQRELDSLASRSPASGGDFVGTTRQQQILPGRWDTAVSSGSSIFASAAAQQQQQRNYEFEQQQTSAITTTHQWPEDLIEIVHEPMGQTLDRMRRFSTSLSNVERTERGAAETEKVDHQEKYKRTYREEYS</sequence>
<feature type="region of interest" description="Disordered" evidence="3">
    <location>
        <begin position="2015"/>
        <end position="2061"/>
    </location>
</feature>
<dbReference type="InterPro" id="IPR013783">
    <property type="entry name" value="Ig-like_fold"/>
</dbReference>
<evidence type="ECO:0000256" key="1">
    <source>
        <dbReference type="ARBA" id="ARBA00004123"/>
    </source>
</evidence>
<feature type="domain" description="Fibronectin type-III" evidence="5">
    <location>
        <begin position="2449"/>
        <end position="2549"/>
    </location>
</feature>
<evidence type="ECO:0000256" key="3">
    <source>
        <dbReference type="SAM" id="MobiDB-lite"/>
    </source>
</evidence>
<feature type="domain" description="Fibronectin type-III" evidence="5">
    <location>
        <begin position="1002"/>
        <end position="1102"/>
    </location>
</feature>
<evidence type="ECO:0000256" key="4">
    <source>
        <dbReference type="SAM" id="Phobius"/>
    </source>
</evidence>
<dbReference type="InterPro" id="IPR036116">
    <property type="entry name" value="FN3_sf"/>
</dbReference>
<dbReference type="PANTHER" id="PTHR46708">
    <property type="entry name" value="TENASCIN"/>
    <property type="match status" value="1"/>
</dbReference>
<dbReference type="Pfam" id="PF00041">
    <property type="entry name" value="fn3"/>
    <property type="match status" value="14"/>
</dbReference>
<feature type="transmembrane region" description="Helical" evidence="4">
    <location>
        <begin position="3517"/>
        <end position="3537"/>
    </location>
</feature>
<keyword evidence="6" id="KW-1185">Reference proteome</keyword>
<feature type="domain" description="Fibronectin type-III" evidence="5">
    <location>
        <begin position="2659"/>
        <end position="2754"/>
    </location>
</feature>
<feature type="domain" description="Fibronectin type-III" evidence="5">
    <location>
        <begin position="2979"/>
        <end position="3080"/>
    </location>
</feature>
<feature type="region of interest" description="Disordered" evidence="3">
    <location>
        <begin position="2118"/>
        <end position="2142"/>
    </location>
</feature>
<dbReference type="SMART" id="SM00060">
    <property type="entry name" value="FN3"/>
    <property type="match status" value="26"/>
</dbReference>
<feature type="region of interest" description="Disordered" evidence="3">
    <location>
        <begin position="2430"/>
        <end position="2454"/>
    </location>
</feature>
<keyword evidence="4" id="KW-1133">Transmembrane helix</keyword>
<feature type="domain" description="Fibronectin type-III" evidence="5">
    <location>
        <begin position="1710"/>
        <end position="1808"/>
    </location>
</feature>
<dbReference type="FunFam" id="2.60.40.10:FF:001900">
    <property type="entry name" value="Myotactin form B"/>
    <property type="match status" value="1"/>
</dbReference>
<evidence type="ECO:0000313" key="7">
    <source>
        <dbReference type="WBParaSite" id="Minc3s00397g11604"/>
    </source>
</evidence>
<feature type="compositionally biased region" description="Basic and acidic residues" evidence="3">
    <location>
        <begin position="1919"/>
        <end position="1929"/>
    </location>
</feature>
<evidence type="ECO:0000256" key="2">
    <source>
        <dbReference type="ARBA" id="ARBA00022737"/>
    </source>
</evidence>
<reference evidence="7" key="1">
    <citation type="submission" date="2022-11" db="UniProtKB">
        <authorList>
            <consortium name="WormBaseParasite"/>
        </authorList>
    </citation>
    <scope>IDENTIFICATION</scope>
</reference>
<organism evidence="6 7">
    <name type="scientific">Meloidogyne incognita</name>
    <name type="common">Southern root-knot nematode worm</name>
    <name type="synonym">Oxyuris incognita</name>
    <dbReference type="NCBI Taxonomy" id="6306"/>
    <lineage>
        <taxon>Eukaryota</taxon>
        <taxon>Metazoa</taxon>
        <taxon>Ecdysozoa</taxon>
        <taxon>Nematoda</taxon>
        <taxon>Chromadorea</taxon>
        <taxon>Rhabditida</taxon>
        <taxon>Tylenchina</taxon>
        <taxon>Tylenchomorpha</taxon>
        <taxon>Tylenchoidea</taxon>
        <taxon>Meloidogynidae</taxon>
        <taxon>Meloidogyninae</taxon>
        <taxon>Meloidogyne</taxon>
        <taxon>Meloidogyne incognita group</taxon>
    </lineage>
</organism>
<feature type="domain" description="Fibronectin type-III" evidence="5">
    <location>
        <begin position="1600"/>
        <end position="1706"/>
    </location>
</feature>
<dbReference type="SUPFAM" id="SSF49265">
    <property type="entry name" value="Fibronectin type III"/>
    <property type="match status" value="15"/>
</dbReference>
<dbReference type="PANTHER" id="PTHR46708:SF2">
    <property type="entry name" value="FIBRONECTIN TYPE-III DOMAIN-CONTAINING PROTEIN"/>
    <property type="match status" value="1"/>
</dbReference>
<feature type="domain" description="Fibronectin type-III" evidence="5">
    <location>
        <begin position="3081"/>
        <end position="3181"/>
    </location>
</feature>
<dbReference type="Pfam" id="PF05044">
    <property type="entry name" value="HPD"/>
    <property type="match status" value="1"/>
</dbReference>
<feature type="domain" description="Fibronectin type-III" evidence="5">
    <location>
        <begin position="1394"/>
        <end position="1498"/>
    </location>
</feature>
<dbReference type="InterPro" id="IPR003961">
    <property type="entry name" value="FN3_dom"/>
</dbReference>
<dbReference type="CDD" id="cd00063">
    <property type="entry name" value="FN3"/>
    <property type="match status" value="21"/>
</dbReference>
<dbReference type="WBParaSite" id="Minc3s00397g11604">
    <property type="protein sequence ID" value="Minc3s00397g11604"/>
    <property type="gene ID" value="Minc3s00397g11604"/>
</dbReference>
<keyword evidence="4" id="KW-0472">Membrane</keyword>
<keyword evidence="4" id="KW-0812">Transmembrane</keyword>
<feature type="region of interest" description="Disordered" evidence="3">
    <location>
        <begin position="3421"/>
        <end position="3450"/>
    </location>
</feature>
<dbReference type="InterPro" id="IPR023082">
    <property type="entry name" value="Homeo_prospero_dom"/>
</dbReference>
<feature type="domain" description="Fibronectin type-III" evidence="5">
    <location>
        <begin position="2033"/>
        <end position="2133"/>
    </location>
</feature>
<evidence type="ECO:0000259" key="5">
    <source>
        <dbReference type="PROSITE" id="PS50853"/>
    </source>
</evidence>
<feature type="domain" description="Fibronectin type-III" evidence="5">
    <location>
        <begin position="2138"/>
        <end position="2231"/>
    </location>
</feature>
<comment type="subcellular location">
    <subcellularLocation>
        <location evidence="1">Nucleus</location>
    </subcellularLocation>
</comment>
<dbReference type="InterPro" id="IPR037131">
    <property type="entry name" value="Homeo_prospero_dom_sf"/>
</dbReference>
<dbReference type="GO" id="GO:0005634">
    <property type="term" value="C:nucleus"/>
    <property type="evidence" value="ECO:0007669"/>
    <property type="project" value="UniProtKB-SubCell"/>
</dbReference>
<feature type="domain" description="Fibronectin type-III" evidence="5">
    <location>
        <begin position="171"/>
        <end position="263"/>
    </location>
</feature>
<feature type="region of interest" description="Disordered" evidence="3">
    <location>
        <begin position="578"/>
        <end position="610"/>
    </location>
</feature>
<feature type="domain" description="Fibronectin type-III" evidence="5">
    <location>
        <begin position="498"/>
        <end position="597"/>
    </location>
</feature>
<dbReference type="Proteomes" id="UP000887563">
    <property type="component" value="Unplaced"/>
</dbReference>
<dbReference type="Gene3D" id="1.10.10.500">
    <property type="entry name" value="Homeo-prospero domain"/>
    <property type="match status" value="1"/>
</dbReference>
<dbReference type="InterPro" id="IPR050991">
    <property type="entry name" value="ECM_Regulatory_Proteins"/>
</dbReference>
<feature type="transmembrane region" description="Helical" evidence="4">
    <location>
        <begin position="21"/>
        <end position="43"/>
    </location>
</feature>
<feature type="compositionally biased region" description="Basic and acidic residues" evidence="3">
    <location>
        <begin position="4066"/>
        <end position="4093"/>
    </location>
</feature>
<feature type="domain" description="Fibronectin type-III" evidence="5">
    <location>
        <begin position="1500"/>
        <end position="1595"/>
    </location>
</feature>
<feature type="region of interest" description="Disordered" evidence="3">
    <location>
        <begin position="1919"/>
        <end position="1946"/>
    </location>
</feature>
<feature type="region of interest" description="Disordered" evidence="3">
    <location>
        <begin position="4061"/>
        <end position="4093"/>
    </location>
</feature>
<dbReference type="InterPro" id="IPR009057">
    <property type="entry name" value="Homeodomain-like_sf"/>
</dbReference>
<dbReference type="PROSITE" id="PS50853">
    <property type="entry name" value="FN3"/>
    <property type="match status" value="19"/>
</dbReference>
<feature type="domain" description="Fibronectin type-III" evidence="5">
    <location>
        <begin position="1939"/>
        <end position="2032"/>
    </location>
</feature>
<protein>
    <submittedName>
        <fullName evidence="7">Fibronectin type-III domain-containing protein</fullName>
    </submittedName>
</protein>
<feature type="domain" description="Fibronectin type-III" evidence="5">
    <location>
        <begin position="2757"/>
        <end position="2869"/>
    </location>
</feature>
<evidence type="ECO:0000313" key="6">
    <source>
        <dbReference type="Proteomes" id="UP000887563"/>
    </source>
</evidence>
<name>A0A914LBH6_MELIC</name>
<feature type="compositionally biased region" description="Low complexity" evidence="3">
    <location>
        <begin position="3939"/>
        <end position="3954"/>
    </location>
</feature>
<feature type="compositionally biased region" description="Polar residues" evidence="3">
    <location>
        <begin position="3421"/>
        <end position="3436"/>
    </location>
</feature>
<dbReference type="Gene3D" id="2.60.40.10">
    <property type="entry name" value="Immunoglobulins"/>
    <property type="match status" value="21"/>
</dbReference>
<feature type="domain" description="Fibronectin type-III" evidence="5">
    <location>
        <begin position="2235"/>
        <end position="2339"/>
    </location>
</feature>
<proteinExistence type="predicted"/>
<feature type="compositionally biased region" description="Polar residues" evidence="3">
    <location>
        <begin position="3894"/>
        <end position="3907"/>
    </location>
</feature>
<feature type="transmembrane region" description="Helical" evidence="4">
    <location>
        <begin position="3593"/>
        <end position="3618"/>
    </location>
</feature>
<feature type="domain" description="Fibronectin type-III" evidence="5">
    <location>
        <begin position="2344"/>
        <end position="2446"/>
    </location>
</feature>
<accession>A0A914LBH6</accession>
<keyword evidence="2" id="KW-0677">Repeat</keyword>
<feature type="domain" description="Fibronectin type-III" evidence="5">
    <location>
        <begin position="1300"/>
        <end position="1390"/>
    </location>
</feature>